<organism evidence="1 2">
    <name type="scientific">Desulfoprunum benzoelyticum</name>
    <dbReference type="NCBI Taxonomy" id="1506996"/>
    <lineage>
        <taxon>Bacteria</taxon>
        <taxon>Pseudomonadati</taxon>
        <taxon>Thermodesulfobacteriota</taxon>
        <taxon>Desulfobulbia</taxon>
        <taxon>Desulfobulbales</taxon>
        <taxon>Desulfobulbaceae</taxon>
        <taxon>Desulfoprunum</taxon>
    </lineage>
</organism>
<protein>
    <submittedName>
        <fullName evidence="1">Carbonic anhydrase/acetyltransferase-like protein (Isoleucine patch superfamily)</fullName>
    </submittedName>
</protein>
<keyword evidence="2" id="KW-1185">Reference proteome</keyword>
<dbReference type="Proteomes" id="UP000539642">
    <property type="component" value="Unassembled WGS sequence"/>
</dbReference>
<evidence type="ECO:0000313" key="2">
    <source>
        <dbReference type="Proteomes" id="UP000539642"/>
    </source>
</evidence>
<dbReference type="Gene3D" id="2.160.10.10">
    <property type="entry name" value="Hexapeptide repeat proteins"/>
    <property type="match status" value="1"/>
</dbReference>
<dbReference type="GO" id="GO:0016740">
    <property type="term" value="F:transferase activity"/>
    <property type="evidence" value="ECO:0007669"/>
    <property type="project" value="UniProtKB-KW"/>
</dbReference>
<gene>
    <name evidence="1" type="ORF">HNQ81_000961</name>
</gene>
<evidence type="ECO:0000313" key="1">
    <source>
        <dbReference type="EMBL" id="MBB5347248.1"/>
    </source>
</evidence>
<name>A0A840UX33_9BACT</name>
<dbReference type="PANTHER" id="PTHR13061">
    <property type="entry name" value="DYNACTIN SUBUNIT P25"/>
    <property type="match status" value="1"/>
</dbReference>
<dbReference type="PANTHER" id="PTHR13061:SF29">
    <property type="entry name" value="GAMMA CARBONIC ANHYDRASE-LIKE 1, MITOCHONDRIAL-RELATED"/>
    <property type="match status" value="1"/>
</dbReference>
<sequence>MIRSFNGKTPKISPTAYVDEMAVVIGDVEIGDETSVWPGAVIRGDMGKITIGKQCVIEDNCVIHSGMPGKESSPVTIGDRVTVGHCAVVHSLQVGSHILIGMNASLLHGSIIGDYCIIAAQSLVGAGKEIPARSLVMGVPAQIKGEPTEHQLWWPRHSFEAYQNCILKHLKSGS</sequence>
<comment type="caution">
    <text evidence="1">The sequence shown here is derived from an EMBL/GenBank/DDBJ whole genome shotgun (WGS) entry which is preliminary data.</text>
</comment>
<dbReference type="EMBL" id="JACHEO010000003">
    <property type="protein sequence ID" value="MBB5347248.1"/>
    <property type="molecule type" value="Genomic_DNA"/>
</dbReference>
<proteinExistence type="predicted"/>
<dbReference type="AlphaFoldDB" id="A0A840UX33"/>
<keyword evidence="1" id="KW-0808">Transferase</keyword>
<dbReference type="InterPro" id="IPR047324">
    <property type="entry name" value="LbH_gamma_CA-like"/>
</dbReference>
<reference evidence="1 2" key="1">
    <citation type="submission" date="2020-08" db="EMBL/GenBank/DDBJ databases">
        <title>Genomic Encyclopedia of Type Strains, Phase IV (KMG-IV): sequencing the most valuable type-strain genomes for metagenomic binning, comparative biology and taxonomic classification.</title>
        <authorList>
            <person name="Goeker M."/>
        </authorList>
    </citation>
    <scope>NUCLEOTIDE SEQUENCE [LARGE SCALE GENOMIC DNA]</scope>
    <source>
        <strain evidence="1 2">DSM 28570</strain>
    </source>
</reference>
<dbReference type="RefSeq" id="WP_183348838.1">
    <property type="nucleotide sequence ID" value="NZ_JACHEO010000003.1"/>
</dbReference>
<dbReference type="CDD" id="cd04645">
    <property type="entry name" value="LbH_gamma_CA_like"/>
    <property type="match status" value="1"/>
</dbReference>
<dbReference type="InterPro" id="IPR050484">
    <property type="entry name" value="Transf_Hexapept/Carb_Anhydrase"/>
</dbReference>
<dbReference type="SUPFAM" id="SSF51161">
    <property type="entry name" value="Trimeric LpxA-like enzymes"/>
    <property type="match status" value="1"/>
</dbReference>
<dbReference type="Pfam" id="PF21711">
    <property type="entry name" value="DCTN5"/>
    <property type="match status" value="1"/>
</dbReference>
<dbReference type="InterPro" id="IPR011004">
    <property type="entry name" value="Trimer_LpxA-like_sf"/>
</dbReference>
<accession>A0A840UX33</accession>